<evidence type="ECO:0000256" key="4">
    <source>
        <dbReference type="ARBA" id="ARBA00023163"/>
    </source>
</evidence>
<dbReference type="InterPro" id="IPR028002">
    <property type="entry name" value="Myb_DNA-bind_5"/>
</dbReference>
<feature type="region of interest" description="Disordered" evidence="6">
    <location>
        <begin position="149"/>
        <end position="225"/>
    </location>
</feature>
<evidence type="ECO:0000256" key="5">
    <source>
        <dbReference type="ARBA" id="ARBA00025466"/>
    </source>
</evidence>
<feature type="compositionally biased region" description="Pro residues" evidence="6">
    <location>
        <begin position="172"/>
        <end position="186"/>
    </location>
</feature>
<evidence type="ECO:0000313" key="11">
    <source>
        <dbReference type="RefSeq" id="XP_022832436.1"/>
    </source>
</evidence>
<dbReference type="KEGG" id="sliu:111360634"/>
<dbReference type="KEGG" id="sliu:111355052"/>
<accession>A0A9J7IZ88</accession>
<dbReference type="Pfam" id="PF13873">
    <property type="entry name" value="Myb_DNA-bind_5"/>
    <property type="match status" value="1"/>
</dbReference>
<evidence type="ECO:0000313" key="8">
    <source>
        <dbReference type="Proteomes" id="UP000301870"/>
    </source>
</evidence>
<dbReference type="Proteomes" id="UP000301870">
    <property type="component" value="Chromosome Z"/>
</dbReference>
<dbReference type="KEGG" id="sliu:111352641"/>
<name>A0A9J7IZ88_SPOLT</name>
<dbReference type="PANTHER" id="PTHR23098">
    <property type="entry name" value="AGAP001331-PA-RELATED"/>
    <property type="match status" value="1"/>
</dbReference>
<reference evidence="9 10" key="1">
    <citation type="submission" date="2025-04" db="UniProtKB">
        <authorList>
            <consortium name="RefSeq"/>
        </authorList>
    </citation>
    <scope>IDENTIFICATION</scope>
    <source>
        <strain evidence="9 10">Ishihara</strain>
        <tissue evidence="9 10">Whole body</tissue>
    </source>
</reference>
<protein>
    <recommendedName>
        <fullName evidence="2">Regulatory protein zeste</fullName>
    </recommendedName>
</protein>
<feature type="domain" description="Myb/SANT-like DNA-binding" evidence="7">
    <location>
        <begin position="6"/>
        <end position="79"/>
    </location>
</feature>
<dbReference type="RefSeq" id="XP_022832436.1">
    <property type="nucleotide sequence ID" value="XM_022976668.1"/>
</dbReference>
<dbReference type="RefSeq" id="XP_022824541.1">
    <property type="nucleotide sequence ID" value="XM_022968773.1"/>
</dbReference>
<evidence type="ECO:0000256" key="6">
    <source>
        <dbReference type="SAM" id="MobiDB-lite"/>
    </source>
</evidence>
<dbReference type="AlphaFoldDB" id="A0A9J7IZ88"/>
<sequence>MQARQRSSFEQLSVLIQFMESHGDLSKPRPGPQGRINSEQLWLELTNILNSMGGGVQKTADKWKKVWTDWKTKTKKKYLHIRQQSSGTGGGPNTHIQLTAIEERVMAVIGVSAVVGLAGIQEQGFNVPNFNEQPPEPMHFAEMLENQSSQNTDPIFDGRTSPLPLPSLLSPQRPPEPLQPPLPQQPPQQRLSQPPTPPARNGRRQPSTSPRSTMSANRFARRTKRRMTPFERAAEQFSAVERRRLTFEEERDRRLHEREMERLRLEAEKIKIAERQTAILEGLRVLGERLIGVLSEQRPANL</sequence>
<dbReference type="OrthoDB" id="6437871at2759"/>
<feature type="compositionally biased region" description="Low complexity" evidence="6">
    <location>
        <begin position="160"/>
        <end position="171"/>
    </location>
</feature>
<keyword evidence="8" id="KW-1185">Reference proteome</keyword>
<proteinExistence type="predicted"/>
<evidence type="ECO:0000256" key="3">
    <source>
        <dbReference type="ARBA" id="ARBA00023015"/>
    </source>
</evidence>
<comment type="subunit">
    <text evidence="1">Self-associates forming complexes of several hundred monomers.</text>
</comment>
<dbReference type="PANTHER" id="PTHR23098:SF16">
    <property type="entry name" value="REGULATORY PROTEIN ZESTE"/>
    <property type="match status" value="1"/>
</dbReference>
<evidence type="ECO:0000256" key="2">
    <source>
        <dbReference type="ARBA" id="ARBA00016807"/>
    </source>
</evidence>
<dbReference type="Proteomes" id="UP000301870">
    <property type="component" value="Chromosome 15"/>
</dbReference>
<dbReference type="GeneID" id="111360634"/>
<keyword evidence="3" id="KW-0805">Transcription regulation</keyword>
<gene>
    <name evidence="11" type="primary">LOC111360634</name>
    <name evidence="9" type="synonym">LOC111352641</name>
    <name evidence="10" type="synonym">LOC111355052</name>
</gene>
<evidence type="ECO:0000313" key="10">
    <source>
        <dbReference type="RefSeq" id="XP_022824541.1"/>
    </source>
</evidence>
<evidence type="ECO:0000313" key="9">
    <source>
        <dbReference type="RefSeq" id="XP_022821006.1"/>
    </source>
</evidence>
<dbReference type="Proteomes" id="UP000301870">
    <property type="component" value="Chromosome 20"/>
</dbReference>
<organism evidence="8 11">
    <name type="scientific">Spodoptera litura</name>
    <name type="common">Asian cotton leafworm</name>
    <dbReference type="NCBI Taxonomy" id="69820"/>
    <lineage>
        <taxon>Eukaryota</taxon>
        <taxon>Metazoa</taxon>
        <taxon>Ecdysozoa</taxon>
        <taxon>Arthropoda</taxon>
        <taxon>Hexapoda</taxon>
        <taxon>Insecta</taxon>
        <taxon>Pterygota</taxon>
        <taxon>Neoptera</taxon>
        <taxon>Endopterygota</taxon>
        <taxon>Lepidoptera</taxon>
        <taxon>Glossata</taxon>
        <taxon>Ditrysia</taxon>
        <taxon>Noctuoidea</taxon>
        <taxon>Noctuidae</taxon>
        <taxon>Amphipyrinae</taxon>
        <taxon>Spodoptera</taxon>
    </lineage>
</organism>
<feature type="compositionally biased region" description="Polar residues" evidence="6">
    <location>
        <begin position="204"/>
        <end position="216"/>
    </location>
</feature>
<dbReference type="GO" id="GO:0005634">
    <property type="term" value="C:nucleus"/>
    <property type="evidence" value="ECO:0007669"/>
    <property type="project" value="TreeGrafter"/>
</dbReference>
<keyword evidence="4" id="KW-0804">Transcription</keyword>
<evidence type="ECO:0000256" key="1">
    <source>
        <dbReference type="ARBA" id="ARBA00011764"/>
    </source>
</evidence>
<evidence type="ECO:0000259" key="7">
    <source>
        <dbReference type="Pfam" id="PF13873"/>
    </source>
</evidence>
<comment type="function">
    <text evidence="5">Involved in transvection phenomena (= synapsis-dependent gene expression), where the synaptic pairing of chromosomes carrying genes with which zeste interacts influences the expression of these genes. Zeste binds to DNA and stimulates transcription from a nearby promoter.</text>
</comment>
<dbReference type="RefSeq" id="XP_022821006.1">
    <property type="nucleotide sequence ID" value="XM_022965238.1"/>
</dbReference>